<dbReference type="RefSeq" id="WP_221225662.1">
    <property type="nucleotide sequence ID" value="NZ_JACIBY010000007.1"/>
</dbReference>
<dbReference type="Gene3D" id="3.40.50.150">
    <property type="entry name" value="Vaccinia Virus protein VP39"/>
    <property type="match status" value="1"/>
</dbReference>
<evidence type="ECO:0000259" key="1">
    <source>
        <dbReference type="Pfam" id="PF13649"/>
    </source>
</evidence>
<evidence type="ECO:0000313" key="3">
    <source>
        <dbReference type="Proteomes" id="UP000541352"/>
    </source>
</evidence>
<reference evidence="2 3" key="1">
    <citation type="submission" date="2020-08" db="EMBL/GenBank/DDBJ databases">
        <title>Genomic Encyclopedia of Type Strains, Phase IV (KMG-IV): sequencing the most valuable type-strain genomes for metagenomic binning, comparative biology and taxonomic classification.</title>
        <authorList>
            <person name="Goeker M."/>
        </authorList>
    </citation>
    <scope>NUCLEOTIDE SEQUENCE [LARGE SCALE GENOMIC DNA]</scope>
    <source>
        <strain evidence="2 3">DSM 17976</strain>
    </source>
</reference>
<dbReference type="InterPro" id="IPR029063">
    <property type="entry name" value="SAM-dependent_MTases_sf"/>
</dbReference>
<organism evidence="2 3">
    <name type="scientific">Runella defluvii</name>
    <dbReference type="NCBI Taxonomy" id="370973"/>
    <lineage>
        <taxon>Bacteria</taxon>
        <taxon>Pseudomonadati</taxon>
        <taxon>Bacteroidota</taxon>
        <taxon>Cytophagia</taxon>
        <taxon>Cytophagales</taxon>
        <taxon>Spirosomataceae</taxon>
        <taxon>Runella</taxon>
    </lineage>
</organism>
<keyword evidence="3" id="KW-1185">Reference proteome</keyword>
<dbReference type="EMBL" id="JACIBY010000007">
    <property type="protein sequence ID" value="MBB3839691.1"/>
    <property type="molecule type" value="Genomic_DNA"/>
</dbReference>
<evidence type="ECO:0000313" key="2">
    <source>
        <dbReference type="EMBL" id="MBB3839691.1"/>
    </source>
</evidence>
<dbReference type="Proteomes" id="UP000541352">
    <property type="component" value="Unassembled WGS sequence"/>
</dbReference>
<comment type="caution">
    <text evidence="2">The sequence shown here is derived from an EMBL/GenBank/DDBJ whole genome shotgun (WGS) entry which is preliminary data.</text>
</comment>
<dbReference type="InterPro" id="IPR041698">
    <property type="entry name" value="Methyltransf_25"/>
</dbReference>
<dbReference type="AlphaFoldDB" id="A0A7W5ZMM8"/>
<feature type="domain" description="Methyltransferase" evidence="1">
    <location>
        <begin position="60"/>
        <end position="145"/>
    </location>
</feature>
<gene>
    <name evidence="2" type="ORF">FHS57_003700</name>
</gene>
<dbReference type="SUPFAM" id="SSF53335">
    <property type="entry name" value="S-adenosyl-L-methionine-dependent methyltransferases"/>
    <property type="match status" value="1"/>
</dbReference>
<proteinExistence type="predicted"/>
<accession>A0A7W5ZMM8</accession>
<name>A0A7W5ZMM8_9BACT</name>
<protein>
    <recommendedName>
        <fullName evidence="1">Methyltransferase domain-containing protein</fullName>
    </recommendedName>
</protein>
<sequence>MIDFKKRSYTPELLDANDIPSADLFQNLKELKIINTLLGGHRVVLNGISKFAKKDPSLYVVEIGSGGGDNLGAIRSKYPDFFLEGVDLKRDCTDYARSHNPSVRFQTADYQKAIFHKTPNLLFNSLFCHHFTDEQLVDMLQWMHKNSTQGFFIADLHRHTLAYYSIKVLTQLFSRSYLVKNDAPLSVRRGFTRSEWETLLAKAGITHYTIRWQWAFRFLIVVQHAQK</sequence>
<dbReference type="Pfam" id="PF13649">
    <property type="entry name" value="Methyltransf_25"/>
    <property type="match status" value="1"/>
</dbReference>